<dbReference type="OrthoDB" id="10544067at2759"/>
<evidence type="ECO:0000313" key="2">
    <source>
        <dbReference type="Proteomes" id="UP000053660"/>
    </source>
</evidence>
<accession>A0A0B1SCI8</accession>
<gene>
    <name evidence="1" type="ORF">OESDEN_19067</name>
</gene>
<evidence type="ECO:0000313" key="1">
    <source>
        <dbReference type="EMBL" id="KHJ81247.1"/>
    </source>
</evidence>
<name>A0A0B1SCI8_OESDE</name>
<reference evidence="1 2" key="1">
    <citation type="submission" date="2014-03" db="EMBL/GenBank/DDBJ databases">
        <title>Draft genome of the hookworm Oesophagostomum dentatum.</title>
        <authorList>
            <person name="Mitreva M."/>
        </authorList>
    </citation>
    <scope>NUCLEOTIDE SEQUENCE [LARGE SCALE GENOMIC DNA]</scope>
    <source>
        <strain evidence="1 2">OD-Hann</strain>
    </source>
</reference>
<dbReference type="AlphaFoldDB" id="A0A0B1SCI8"/>
<organism evidence="1 2">
    <name type="scientific">Oesophagostomum dentatum</name>
    <name type="common">Nodular worm</name>
    <dbReference type="NCBI Taxonomy" id="61180"/>
    <lineage>
        <taxon>Eukaryota</taxon>
        <taxon>Metazoa</taxon>
        <taxon>Ecdysozoa</taxon>
        <taxon>Nematoda</taxon>
        <taxon>Chromadorea</taxon>
        <taxon>Rhabditida</taxon>
        <taxon>Rhabditina</taxon>
        <taxon>Rhabditomorpha</taxon>
        <taxon>Strongyloidea</taxon>
        <taxon>Strongylidae</taxon>
        <taxon>Oesophagostomum</taxon>
    </lineage>
</organism>
<dbReference type="EMBL" id="KN592067">
    <property type="protein sequence ID" value="KHJ81247.1"/>
    <property type="molecule type" value="Genomic_DNA"/>
</dbReference>
<keyword evidence="2" id="KW-1185">Reference proteome</keyword>
<proteinExistence type="predicted"/>
<dbReference type="Proteomes" id="UP000053660">
    <property type="component" value="Unassembled WGS sequence"/>
</dbReference>
<protein>
    <submittedName>
        <fullName evidence="1">Uncharacterized protein</fullName>
    </submittedName>
</protein>
<sequence length="168" mass="19037">MPIGTGADFAKEVEDTDENVITMPIGTGAYYAGDPEDLVEHLPIGKGAVPAQLQNPYRVMKSAGYDMKRFPPIDRRHHFEEQKPLKRSEEDEKALLHPCSSVHTAFARRREKQGCKGALAFVRKVCSDFFDCLFKRTSTDVNCEAKICEQFNIVEREEACYNDLFICV</sequence>